<feature type="domain" description="GNAT-like C-terminal" evidence="2">
    <location>
        <begin position="109"/>
        <end position="241"/>
    </location>
</feature>
<dbReference type="InterPro" id="IPR041273">
    <property type="entry name" value="NAT_N"/>
</dbReference>
<dbReference type="Pfam" id="PF18164">
    <property type="entry name" value="GNAT_C"/>
    <property type="match status" value="1"/>
</dbReference>
<accession>A0A7W9FB79</accession>
<dbReference type="Proteomes" id="UP000517712">
    <property type="component" value="Unassembled WGS sequence"/>
</dbReference>
<dbReference type="InterPro" id="IPR041644">
    <property type="entry name" value="GNAT_C"/>
</dbReference>
<gene>
    <name evidence="3" type="ORF">HD600_001518</name>
</gene>
<reference evidence="3 4" key="1">
    <citation type="submission" date="2020-08" db="EMBL/GenBank/DDBJ databases">
        <title>Sequencing the genomes of 1000 actinobacteria strains.</title>
        <authorList>
            <person name="Klenk H.-P."/>
        </authorList>
    </citation>
    <scope>NUCLEOTIDE SEQUENCE [LARGE SCALE GENOMIC DNA]</scope>
    <source>
        <strain evidence="3 4">DSM 24823</strain>
    </source>
</reference>
<comment type="caution">
    <text evidence="3">The sequence shown here is derived from an EMBL/GenBank/DDBJ whole genome shotgun (WGS) entry which is preliminary data.</text>
</comment>
<evidence type="ECO:0000259" key="2">
    <source>
        <dbReference type="Pfam" id="PF18164"/>
    </source>
</evidence>
<proteinExistence type="predicted"/>
<feature type="domain" description="N-acyltransferase N-terminal" evidence="1">
    <location>
        <begin position="2"/>
        <end position="88"/>
    </location>
</feature>
<dbReference type="Gene3D" id="3.40.630.120">
    <property type="match status" value="1"/>
</dbReference>
<dbReference type="RefSeq" id="WP_184282712.1">
    <property type="nucleotide sequence ID" value="NZ_BAAAPG010000001.1"/>
</dbReference>
<dbReference type="EMBL" id="JACHMU010000001">
    <property type="protein sequence ID" value="MBB5743021.1"/>
    <property type="molecule type" value="Genomic_DNA"/>
</dbReference>
<evidence type="ECO:0000313" key="4">
    <source>
        <dbReference type="Proteomes" id="UP000517712"/>
    </source>
</evidence>
<sequence>MTDHDAAAIVGIEPAAEADLLLVAVLRELVHAAREPAEDLVISAAGDEIAMAMAALVPEAMARQRGIGIPEAVTLATLRDIGRKHRLYGAETVVPWLVGILRGDVIQVGRLQVERRAGAHGHALHIPESGALSPALVDDSLHRAAAITGAKTFSCESWLLDPRIGSAIPASNIAGFAARFCILDPGAASAEASAAVAKFVFRRSLSEVRDPAVVVPRSSLERLVASTLRGGEEWTSPLGVLTTP</sequence>
<dbReference type="AlphaFoldDB" id="A0A7W9FB79"/>
<organism evidence="3 4">
    <name type="scientific">Microbacterium ginsengiterrae</name>
    <dbReference type="NCBI Taxonomy" id="546115"/>
    <lineage>
        <taxon>Bacteria</taxon>
        <taxon>Bacillati</taxon>
        <taxon>Actinomycetota</taxon>
        <taxon>Actinomycetes</taxon>
        <taxon>Micrococcales</taxon>
        <taxon>Microbacteriaceae</taxon>
        <taxon>Microbacterium</taxon>
    </lineage>
</organism>
<keyword evidence="4" id="KW-1185">Reference proteome</keyword>
<protein>
    <submittedName>
        <fullName evidence="3">Uncharacterized protein</fullName>
    </submittedName>
</protein>
<evidence type="ECO:0000259" key="1">
    <source>
        <dbReference type="Pfam" id="PF18082"/>
    </source>
</evidence>
<dbReference type="Pfam" id="PF18082">
    <property type="entry name" value="NAT_N"/>
    <property type="match status" value="1"/>
</dbReference>
<name>A0A7W9FB79_9MICO</name>
<evidence type="ECO:0000313" key="3">
    <source>
        <dbReference type="EMBL" id="MBB5743021.1"/>
    </source>
</evidence>